<keyword evidence="2" id="KW-1185">Reference proteome</keyword>
<comment type="caution">
    <text evidence="1">The sequence shown here is derived from an EMBL/GenBank/DDBJ whole genome shotgun (WGS) entry which is preliminary data.</text>
</comment>
<evidence type="ECO:0000313" key="2">
    <source>
        <dbReference type="Proteomes" id="UP000190188"/>
    </source>
</evidence>
<dbReference type="STRING" id="1324314.BVG16_16230"/>
<dbReference type="Proteomes" id="UP000190188">
    <property type="component" value="Unassembled WGS sequence"/>
</dbReference>
<reference evidence="1 2" key="1">
    <citation type="submission" date="2017-01" db="EMBL/GenBank/DDBJ databases">
        <title>Genome analysis of Paenibacillus selenitrireducens ES3-24.</title>
        <authorList>
            <person name="Xu D."/>
            <person name="Yao R."/>
            <person name="Zheng S."/>
        </authorList>
    </citation>
    <scope>NUCLEOTIDE SEQUENCE [LARGE SCALE GENOMIC DNA]</scope>
    <source>
        <strain evidence="1 2">ES3-24</strain>
    </source>
</reference>
<sequence>MAEKRRQKLIYFGKRDDAIWDAIQAIPDGDQNFHMKEAFRMYFLTQDVTEVKATPSSLSAVHQPAANEDHTDKIDLIKLSGSMIL</sequence>
<dbReference type="OrthoDB" id="7876596at2"/>
<dbReference type="AlphaFoldDB" id="A0A1T2X9Z0"/>
<name>A0A1T2X9Z0_9BACL</name>
<organism evidence="1 2">
    <name type="scientific">Paenibacillus selenitireducens</name>
    <dbReference type="NCBI Taxonomy" id="1324314"/>
    <lineage>
        <taxon>Bacteria</taxon>
        <taxon>Bacillati</taxon>
        <taxon>Bacillota</taxon>
        <taxon>Bacilli</taxon>
        <taxon>Bacillales</taxon>
        <taxon>Paenibacillaceae</taxon>
        <taxon>Paenibacillus</taxon>
    </lineage>
</organism>
<dbReference type="EMBL" id="MSZX01000006">
    <property type="protein sequence ID" value="OPA76717.1"/>
    <property type="molecule type" value="Genomic_DNA"/>
</dbReference>
<proteinExistence type="predicted"/>
<accession>A0A1T2X9Z0</accession>
<gene>
    <name evidence="1" type="ORF">BVG16_16230</name>
</gene>
<dbReference type="RefSeq" id="WP_078499735.1">
    <property type="nucleotide sequence ID" value="NZ_MSZX01000006.1"/>
</dbReference>
<protein>
    <submittedName>
        <fullName evidence="1">Uncharacterized protein</fullName>
    </submittedName>
</protein>
<evidence type="ECO:0000313" key="1">
    <source>
        <dbReference type="EMBL" id="OPA76717.1"/>
    </source>
</evidence>